<dbReference type="InterPro" id="IPR025187">
    <property type="entry name" value="DUF4112"/>
</dbReference>
<keyword evidence="1" id="KW-0472">Membrane</keyword>
<accession>A0ABR8CLF6</accession>
<keyword evidence="1" id="KW-0812">Transmembrane</keyword>
<keyword evidence="1" id="KW-1133">Transmembrane helix</keyword>
<dbReference type="PANTHER" id="PTHR35519:SF2">
    <property type="entry name" value="PH DOMAIN PROTEIN"/>
    <property type="match status" value="1"/>
</dbReference>
<reference evidence="2 3" key="1">
    <citation type="journal article" date="2020" name="ISME J.">
        <title>Comparative genomics reveals insights into cyanobacterial evolution and habitat adaptation.</title>
        <authorList>
            <person name="Chen M.Y."/>
            <person name="Teng W.K."/>
            <person name="Zhao L."/>
            <person name="Hu C.X."/>
            <person name="Zhou Y.K."/>
            <person name="Han B.P."/>
            <person name="Song L.R."/>
            <person name="Shu W.S."/>
        </authorList>
    </citation>
    <scope>NUCLEOTIDE SEQUENCE [LARGE SCALE GENOMIC DNA]</scope>
    <source>
        <strain evidence="2 3">FACHB-260</strain>
    </source>
</reference>
<dbReference type="RefSeq" id="WP_190406125.1">
    <property type="nucleotide sequence ID" value="NZ_JACJRF010000006.1"/>
</dbReference>
<keyword evidence="3" id="KW-1185">Reference proteome</keyword>
<name>A0ABR8CLF6_9NOST</name>
<organism evidence="2 3">
    <name type="scientific">Anabaena subtropica FACHB-260</name>
    <dbReference type="NCBI Taxonomy" id="2692884"/>
    <lineage>
        <taxon>Bacteria</taxon>
        <taxon>Bacillati</taxon>
        <taxon>Cyanobacteriota</taxon>
        <taxon>Cyanophyceae</taxon>
        <taxon>Nostocales</taxon>
        <taxon>Nostocaceae</taxon>
        <taxon>Anabaena</taxon>
    </lineage>
</organism>
<feature type="transmembrane region" description="Helical" evidence="1">
    <location>
        <begin position="80"/>
        <end position="100"/>
    </location>
</feature>
<feature type="transmembrane region" description="Helical" evidence="1">
    <location>
        <begin position="48"/>
        <end position="68"/>
    </location>
</feature>
<sequence length="125" mass="13893">MPNSSPKFSYIDYNAQTVTIKRLRQLSRLLDTVITVPGTPIAIGLDPIIGFIPIGGDVLGLILSSYIVYEASRLGVPKKLLSRMIFNIIIDSLLGSFPIIGDLFDFAWTANHYNIKLLEKHLNGY</sequence>
<protein>
    <submittedName>
        <fullName evidence="2">DUF4112 domain-containing protein</fullName>
    </submittedName>
</protein>
<dbReference type="Proteomes" id="UP000607281">
    <property type="component" value="Unassembled WGS sequence"/>
</dbReference>
<dbReference type="Pfam" id="PF13430">
    <property type="entry name" value="DUF4112"/>
    <property type="match status" value="1"/>
</dbReference>
<gene>
    <name evidence="2" type="ORF">H6G18_05790</name>
</gene>
<dbReference type="PANTHER" id="PTHR35519">
    <property type="entry name" value="MEMBRANE PROTEINS"/>
    <property type="match status" value="1"/>
</dbReference>
<evidence type="ECO:0000313" key="2">
    <source>
        <dbReference type="EMBL" id="MBD2343658.1"/>
    </source>
</evidence>
<evidence type="ECO:0000256" key="1">
    <source>
        <dbReference type="SAM" id="Phobius"/>
    </source>
</evidence>
<evidence type="ECO:0000313" key="3">
    <source>
        <dbReference type="Proteomes" id="UP000607281"/>
    </source>
</evidence>
<comment type="caution">
    <text evidence="2">The sequence shown here is derived from an EMBL/GenBank/DDBJ whole genome shotgun (WGS) entry which is preliminary data.</text>
</comment>
<dbReference type="EMBL" id="JACJRF010000006">
    <property type="protein sequence ID" value="MBD2343658.1"/>
    <property type="molecule type" value="Genomic_DNA"/>
</dbReference>
<proteinExistence type="predicted"/>